<comment type="caution">
    <text evidence="1">The sequence shown here is derived from an EMBL/GenBank/DDBJ whole genome shotgun (WGS) entry which is preliminary data.</text>
</comment>
<reference evidence="1" key="1">
    <citation type="submission" date="2021-06" db="EMBL/GenBank/DDBJ databases">
        <authorList>
            <person name="Hodson N. C."/>
            <person name="Mongue J. A."/>
            <person name="Jaron S. K."/>
        </authorList>
    </citation>
    <scope>NUCLEOTIDE SEQUENCE</scope>
</reference>
<accession>A0A8J2KBR5</accession>
<gene>
    <name evidence="1" type="ORF">AFUS01_LOCUS21780</name>
</gene>
<evidence type="ECO:0000313" key="2">
    <source>
        <dbReference type="Proteomes" id="UP000708208"/>
    </source>
</evidence>
<dbReference type="Proteomes" id="UP000708208">
    <property type="component" value="Unassembled WGS sequence"/>
</dbReference>
<proteinExistence type="predicted"/>
<keyword evidence="2" id="KW-1185">Reference proteome</keyword>
<protein>
    <submittedName>
        <fullName evidence="1">Uncharacterized protein</fullName>
    </submittedName>
</protein>
<organism evidence="1 2">
    <name type="scientific">Allacma fusca</name>
    <dbReference type="NCBI Taxonomy" id="39272"/>
    <lineage>
        <taxon>Eukaryota</taxon>
        <taxon>Metazoa</taxon>
        <taxon>Ecdysozoa</taxon>
        <taxon>Arthropoda</taxon>
        <taxon>Hexapoda</taxon>
        <taxon>Collembola</taxon>
        <taxon>Symphypleona</taxon>
        <taxon>Sminthuridae</taxon>
        <taxon>Allacma</taxon>
    </lineage>
</organism>
<feature type="non-terminal residue" evidence="1">
    <location>
        <position position="1"/>
    </location>
</feature>
<dbReference type="EMBL" id="CAJVCH010247062">
    <property type="protein sequence ID" value="CAG7733327.1"/>
    <property type="molecule type" value="Genomic_DNA"/>
</dbReference>
<sequence length="44" mass="5091">RLPPISEHNKSGSDKSNPVLIKENLWFELEFQLSISTTDHIIKK</sequence>
<evidence type="ECO:0000313" key="1">
    <source>
        <dbReference type="EMBL" id="CAG7733327.1"/>
    </source>
</evidence>
<name>A0A8J2KBR5_9HEXA</name>
<dbReference type="AlphaFoldDB" id="A0A8J2KBR5"/>